<dbReference type="AlphaFoldDB" id="A0A366I9R9"/>
<evidence type="ECO:0000313" key="15">
    <source>
        <dbReference type="Proteomes" id="UP000253490"/>
    </source>
</evidence>
<feature type="transmembrane region" description="Helical" evidence="13">
    <location>
        <begin position="167"/>
        <end position="188"/>
    </location>
</feature>
<feature type="transmembrane region" description="Helical" evidence="13">
    <location>
        <begin position="420"/>
        <end position="442"/>
    </location>
</feature>
<evidence type="ECO:0000256" key="11">
    <source>
        <dbReference type="ARBA" id="ARBA00023136"/>
    </source>
</evidence>
<dbReference type="GO" id="GO:0005886">
    <property type="term" value="C:plasma membrane"/>
    <property type="evidence" value="ECO:0007669"/>
    <property type="project" value="UniProtKB-SubCell"/>
</dbReference>
<feature type="transmembrane region" description="Helical" evidence="13">
    <location>
        <begin position="394"/>
        <end position="414"/>
    </location>
</feature>
<dbReference type="InterPro" id="IPR048279">
    <property type="entry name" value="MdtK-like"/>
</dbReference>
<comment type="function">
    <text evidence="1">Multidrug efflux pump.</text>
</comment>
<dbReference type="Proteomes" id="UP000253490">
    <property type="component" value="Unassembled WGS sequence"/>
</dbReference>
<comment type="subcellular location">
    <subcellularLocation>
        <location evidence="2">Cell membrane</location>
        <topology evidence="2">Multi-pass membrane protein</topology>
    </subcellularLocation>
</comment>
<dbReference type="RefSeq" id="WP_242981701.1">
    <property type="nucleotide sequence ID" value="NZ_QNRX01000005.1"/>
</dbReference>
<evidence type="ECO:0000256" key="1">
    <source>
        <dbReference type="ARBA" id="ARBA00003408"/>
    </source>
</evidence>
<feature type="transmembrane region" description="Helical" evidence="13">
    <location>
        <begin position="48"/>
        <end position="71"/>
    </location>
</feature>
<evidence type="ECO:0000313" key="14">
    <source>
        <dbReference type="EMBL" id="RBP66693.1"/>
    </source>
</evidence>
<name>A0A366I9R9_9FIRM</name>
<dbReference type="PANTHER" id="PTHR43298">
    <property type="entry name" value="MULTIDRUG RESISTANCE PROTEIN NORM-RELATED"/>
    <property type="match status" value="1"/>
</dbReference>
<evidence type="ECO:0000256" key="12">
    <source>
        <dbReference type="ARBA" id="ARBA00031636"/>
    </source>
</evidence>
<evidence type="ECO:0000256" key="2">
    <source>
        <dbReference type="ARBA" id="ARBA00004651"/>
    </source>
</evidence>
<comment type="caution">
    <text evidence="14">The sequence shown here is derived from an EMBL/GenBank/DDBJ whole genome shotgun (WGS) entry which is preliminary data.</text>
</comment>
<comment type="similarity">
    <text evidence="3">Belongs to the multi antimicrobial extrusion (MATE) (TC 2.A.66.1) family.</text>
</comment>
<dbReference type="Pfam" id="PF01554">
    <property type="entry name" value="MatE"/>
    <property type="match status" value="2"/>
</dbReference>
<feature type="transmembrane region" description="Helical" evidence="13">
    <location>
        <begin position="242"/>
        <end position="267"/>
    </location>
</feature>
<evidence type="ECO:0000256" key="9">
    <source>
        <dbReference type="ARBA" id="ARBA00022989"/>
    </source>
</evidence>
<accession>A0A366I9R9</accession>
<dbReference type="GO" id="GO:0015297">
    <property type="term" value="F:antiporter activity"/>
    <property type="evidence" value="ECO:0007669"/>
    <property type="project" value="UniProtKB-KW"/>
</dbReference>
<feature type="transmembrane region" description="Helical" evidence="13">
    <location>
        <begin position="92"/>
        <end position="114"/>
    </location>
</feature>
<feature type="transmembrane region" description="Helical" evidence="13">
    <location>
        <begin position="136"/>
        <end position="155"/>
    </location>
</feature>
<keyword evidence="5" id="KW-0813">Transport</keyword>
<feature type="transmembrane region" description="Helical" evidence="13">
    <location>
        <begin position="287"/>
        <end position="309"/>
    </location>
</feature>
<evidence type="ECO:0000256" key="10">
    <source>
        <dbReference type="ARBA" id="ARBA00023065"/>
    </source>
</evidence>
<feature type="transmembrane region" description="Helical" evidence="13">
    <location>
        <begin position="21"/>
        <end position="42"/>
    </location>
</feature>
<evidence type="ECO:0000256" key="7">
    <source>
        <dbReference type="ARBA" id="ARBA00022475"/>
    </source>
</evidence>
<dbReference type="GO" id="GO:0042910">
    <property type="term" value="F:xenobiotic transmembrane transporter activity"/>
    <property type="evidence" value="ECO:0007669"/>
    <property type="project" value="InterPro"/>
</dbReference>
<evidence type="ECO:0000256" key="6">
    <source>
        <dbReference type="ARBA" id="ARBA00022449"/>
    </source>
</evidence>
<dbReference type="NCBIfam" id="TIGR00797">
    <property type="entry name" value="matE"/>
    <property type="match status" value="1"/>
</dbReference>
<keyword evidence="7" id="KW-1003">Cell membrane</keyword>
<keyword evidence="6" id="KW-0050">Antiport</keyword>
<keyword evidence="11 13" id="KW-0472">Membrane</keyword>
<gene>
    <name evidence="14" type="ORF">DES36_10574</name>
</gene>
<dbReference type="PIRSF" id="PIRSF006603">
    <property type="entry name" value="DinF"/>
    <property type="match status" value="1"/>
</dbReference>
<dbReference type="InterPro" id="IPR050222">
    <property type="entry name" value="MATE_MdtK"/>
</dbReference>
<dbReference type="EMBL" id="QNRX01000005">
    <property type="protein sequence ID" value="RBP66693.1"/>
    <property type="molecule type" value="Genomic_DNA"/>
</dbReference>
<protein>
    <recommendedName>
        <fullName evidence="4">Probable multidrug resistance protein NorM</fullName>
    </recommendedName>
    <alternativeName>
        <fullName evidence="12">Multidrug-efflux transporter</fullName>
    </alternativeName>
</protein>
<feature type="transmembrane region" description="Helical" evidence="13">
    <location>
        <begin position="194"/>
        <end position="215"/>
    </location>
</feature>
<reference evidence="14 15" key="1">
    <citation type="submission" date="2018-06" db="EMBL/GenBank/DDBJ databases">
        <title>Genomic Encyclopedia of Type Strains, Phase IV (KMG-IV): sequencing the most valuable type-strain genomes for metagenomic binning, comparative biology and taxonomic classification.</title>
        <authorList>
            <person name="Goeker M."/>
        </authorList>
    </citation>
    <scope>NUCLEOTIDE SEQUENCE [LARGE SCALE GENOMIC DNA]</scope>
    <source>
        <strain evidence="14 15">DSM 22112</strain>
    </source>
</reference>
<organism evidence="14 15">
    <name type="scientific">Alkalibaculum bacchi</name>
    <dbReference type="NCBI Taxonomy" id="645887"/>
    <lineage>
        <taxon>Bacteria</taxon>
        <taxon>Bacillati</taxon>
        <taxon>Bacillota</taxon>
        <taxon>Clostridia</taxon>
        <taxon>Eubacteriales</taxon>
        <taxon>Eubacteriaceae</taxon>
        <taxon>Alkalibaculum</taxon>
    </lineage>
</organism>
<evidence type="ECO:0000256" key="8">
    <source>
        <dbReference type="ARBA" id="ARBA00022692"/>
    </source>
</evidence>
<feature type="transmembrane region" description="Helical" evidence="13">
    <location>
        <begin position="321"/>
        <end position="341"/>
    </location>
</feature>
<keyword evidence="9 13" id="KW-1133">Transmembrane helix</keyword>
<evidence type="ECO:0000256" key="13">
    <source>
        <dbReference type="SAM" id="Phobius"/>
    </source>
</evidence>
<keyword evidence="15" id="KW-1185">Reference proteome</keyword>
<dbReference type="GO" id="GO:0006811">
    <property type="term" value="P:monoatomic ion transport"/>
    <property type="evidence" value="ECO:0007669"/>
    <property type="project" value="UniProtKB-KW"/>
</dbReference>
<proteinExistence type="inferred from homology"/>
<dbReference type="InterPro" id="IPR002528">
    <property type="entry name" value="MATE_fam"/>
</dbReference>
<keyword evidence="8 13" id="KW-0812">Transmembrane</keyword>
<feature type="transmembrane region" description="Helical" evidence="13">
    <location>
        <begin position="361"/>
        <end position="382"/>
    </location>
</feature>
<evidence type="ECO:0000256" key="3">
    <source>
        <dbReference type="ARBA" id="ARBA00010199"/>
    </source>
</evidence>
<dbReference type="CDD" id="cd13140">
    <property type="entry name" value="MATE_like_1"/>
    <property type="match status" value="1"/>
</dbReference>
<dbReference type="PANTHER" id="PTHR43298:SF2">
    <property type="entry name" value="FMN_FAD EXPORTER YEEO-RELATED"/>
    <property type="match status" value="1"/>
</dbReference>
<keyword evidence="10" id="KW-0406">Ion transport</keyword>
<sequence>MKEVNLLTEGSIQKTLLKLALPIMGSSFIQMTYSLADMIFIGKLGSKAVAAVGTAGFFPWLAMAFIMIPKIGAEVGVAQSIGGKNIKSALEFIRSCLQLVIFLALIYSTVLIVFKDSLIDFFHLGDPSVIQMAKDYLLIVSYGMIFTFLNPVLTGVLNGHGNSRTPFYINVIGVITNIILDPLLILGIGPFPVLGVEGAAIATVFAQMIVTFFLFKAVKAQLSYTSKVGFFQVPNWNILKKVFTLGLPVALQNGLFTFISMIIARLIAQWGPVPVAVQQIGSQIESISWNTANGFSTALAAFVGQNYGAKKWDRINKGYHIAVRIMTTIGLITTVLLIFGARPIFSIFLSEKEAIYYGVKYLKILGISQLFMCLEITTAGAFNGLGKTVPPSVVSIVFTSLRIPAAVLLSSNAVLGVTGVWWSVSLSSVIKGIVLVAWYIIYLNKVKEKNHLAVKEEIYEH</sequence>
<evidence type="ECO:0000256" key="4">
    <source>
        <dbReference type="ARBA" id="ARBA00020268"/>
    </source>
</evidence>
<evidence type="ECO:0000256" key="5">
    <source>
        <dbReference type="ARBA" id="ARBA00022448"/>
    </source>
</evidence>